<reference evidence="3" key="1">
    <citation type="submission" date="2017-02" db="EMBL/GenBank/DDBJ databases">
        <authorList>
            <person name="Daims H."/>
        </authorList>
    </citation>
    <scope>NUCLEOTIDE SEQUENCE [LARGE SCALE GENOMIC DNA]</scope>
</reference>
<keyword evidence="1" id="KW-0812">Transmembrane</keyword>
<dbReference type="EMBL" id="FUKI01000096">
    <property type="protein sequence ID" value="SJM91930.1"/>
    <property type="molecule type" value="Genomic_DNA"/>
</dbReference>
<keyword evidence="1" id="KW-1133">Transmembrane helix</keyword>
<sequence length="194" mass="22349">MKELTYTCIASAYIKQRTMPFQMSYKPLEMFFFPVLFSLCFYSADLWLLLNLPFGGTTLSIFLQVFLIAALAVPLVGFWAIKQHGDFVISADNKGIYYRKMDDKNQFFLLDWGVINAISISDTSKRMIIIETTLNKFKKDELPLPCNGSVYFLAPGTICLEFNSSYWVKSAITLQNLTDLKRRYFMTKGQLDKT</sequence>
<name>A0A1R4H7U7_9GAMM</name>
<dbReference type="Proteomes" id="UP000195667">
    <property type="component" value="Unassembled WGS sequence"/>
</dbReference>
<dbReference type="AlphaFoldDB" id="A0A1R4H7U7"/>
<gene>
    <name evidence="2" type="ORF">CRENPOLYSF1_220067</name>
</gene>
<dbReference type="OrthoDB" id="9835027at2"/>
<evidence type="ECO:0000313" key="2">
    <source>
        <dbReference type="EMBL" id="SJM91930.1"/>
    </source>
</evidence>
<evidence type="ECO:0000256" key="1">
    <source>
        <dbReference type="SAM" id="Phobius"/>
    </source>
</evidence>
<accession>A0A1R4H7U7</accession>
<protein>
    <submittedName>
        <fullName evidence="2">Uncharacterized protein</fullName>
    </submittedName>
</protein>
<organism evidence="2 3">
    <name type="scientific">Crenothrix polyspora</name>
    <dbReference type="NCBI Taxonomy" id="360316"/>
    <lineage>
        <taxon>Bacteria</taxon>
        <taxon>Pseudomonadati</taxon>
        <taxon>Pseudomonadota</taxon>
        <taxon>Gammaproteobacteria</taxon>
        <taxon>Methylococcales</taxon>
        <taxon>Crenotrichaceae</taxon>
        <taxon>Crenothrix</taxon>
    </lineage>
</organism>
<keyword evidence="1" id="KW-0472">Membrane</keyword>
<evidence type="ECO:0000313" key="3">
    <source>
        <dbReference type="Proteomes" id="UP000195667"/>
    </source>
</evidence>
<proteinExistence type="predicted"/>
<feature type="transmembrane region" description="Helical" evidence="1">
    <location>
        <begin position="61"/>
        <end position="81"/>
    </location>
</feature>
<feature type="transmembrane region" description="Helical" evidence="1">
    <location>
        <begin position="31"/>
        <end position="49"/>
    </location>
</feature>
<keyword evidence="3" id="KW-1185">Reference proteome</keyword>